<keyword evidence="2 4" id="KW-0378">Hydrolase</keyword>
<comment type="caution">
    <text evidence="4">The sequence shown here is derived from an EMBL/GenBank/DDBJ whole genome shotgun (WGS) entry which is preliminary data.</text>
</comment>
<reference evidence="4 5" key="1">
    <citation type="submission" date="2019-06" db="EMBL/GenBank/DDBJ databases">
        <title>Desulfobotulus mexicanus sp. nov., a novel sulfate-reducing bacterium isolated from the sediment of an alkaline crater lake in Mexico.</title>
        <authorList>
            <person name="Hirschler-Rea A."/>
        </authorList>
    </citation>
    <scope>NUCLEOTIDE SEQUENCE [LARGE SCALE GENOMIC DNA]</scope>
    <source>
        <strain evidence="4 5">PAR22N</strain>
    </source>
</reference>
<evidence type="ECO:0000259" key="3">
    <source>
        <dbReference type="Pfam" id="PF02275"/>
    </source>
</evidence>
<dbReference type="Pfam" id="PF02275">
    <property type="entry name" value="CBAH"/>
    <property type="match status" value="1"/>
</dbReference>
<proteinExistence type="inferred from homology"/>
<protein>
    <submittedName>
        <fullName evidence="4">Linear amide C-N hydrolase</fullName>
    </submittedName>
</protein>
<dbReference type="SUPFAM" id="SSF56235">
    <property type="entry name" value="N-terminal nucleophile aminohydrolases (Ntn hydrolases)"/>
    <property type="match status" value="1"/>
</dbReference>
<dbReference type="PANTHER" id="PTHR35527:SF2">
    <property type="entry name" value="HYDROLASE"/>
    <property type="match status" value="1"/>
</dbReference>
<evidence type="ECO:0000313" key="4">
    <source>
        <dbReference type="EMBL" id="TYT75334.1"/>
    </source>
</evidence>
<dbReference type="InterPro" id="IPR029055">
    <property type="entry name" value="Ntn_hydrolases_N"/>
</dbReference>
<dbReference type="OrthoDB" id="1265391at2"/>
<dbReference type="InterPro" id="IPR052193">
    <property type="entry name" value="Peptidase_C59"/>
</dbReference>
<feature type="domain" description="Choloylglycine hydrolase/NAAA C-terminal" evidence="3">
    <location>
        <begin position="20"/>
        <end position="192"/>
    </location>
</feature>
<accession>A0A5Q4VCA4</accession>
<sequence length="340" mass="38356">MNGVSLKLGCSAFCLRNGSDTWIARNLDVPFTNGHILTNLRGISKQSIIQNHLFPAHWISRWGSLTINLLGADFPMGGINECGLVIEHLWMPGTEYPDHRGCKALLEFEWIQFMLDTCTSVEDVRIQAEQLTIPSDRVEMHFLLADSSGNYALLEFRNGKPLFYTGSFFQTSVVTNSWYDESLRYMSSFAGFGGESTPSRTSTESLDRFARLACAIYNKTTAIPINIPDSAMSLLDSVIDDTLLSVVFHPQSGCMTFKTSQNDKQRTLKTADFDFSPDAHHMMLDIHAETDTMENFNAEKIILKMQDIFSIGQDFLRLDAYQNLMISRQKQISTTRYSSS</sequence>
<name>A0A5Q4VCA4_9BACT</name>
<comment type="similarity">
    <text evidence="1">Belongs to the peptidase C59 family.</text>
</comment>
<dbReference type="Proteomes" id="UP000321899">
    <property type="component" value="Unassembled WGS sequence"/>
</dbReference>
<dbReference type="AlphaFoldDB" id="A0A5Q4VCA4"/>
<keyword evidence="5" id="KW-1185">Reference proteome</keyword>
<evidence type="ECO:0000313" key="5">
    <source>
        <dbReference type="Proteomes" id="UP000321899"/>
    </source>
</evidence>
<evidence type="ECO:0000256" key="2">
    <source>
        <dbReference type="ARBA" id="ARBA00022801"/>
    </source>
</evidence>
<dbReference type="InterPro" id="IPR029132">
    <property type="entry name" value="CBAH/NAAA_C"/>
</dbReference>
<evidence type="ECO:0000256" key="1">
    <source>
        <dbReference type="ARBA" id="ARBA00006625"/>
    </source>
</evidence>
<dbReference type="GO" id="GO:0016787">
    <property type="term" value="F:hydrolase activity"/>
    <property type="evidence" value="ECO:0007669"/>
    <property type="project" value="UniProtKB-KW"/>
</dbReference>
<dbReference type="RefSeq" id="WP_139446731.1">
    <property type="nucleotide sequence ID" value="NZ_VDMB01000004.1"/>
</dbReference>
<dbReference type="PANTHER" id="PTHR35527">
    <property type="entry name" value="CHOLOYLGLYCINE HYDROLASE"/>
    <property type="match status" value="1"/>
</dbReference>
<dbReference type="Gene3D" id="3.60.60.10">
    <property type="entry name" value="Penicillin V Acylase, Chain A"/>
    <property type="match status" value="1"/>
</dbReference>
<gene>
    <name evidence="4" type="ORF">FIM25_04415</name>
</gene>
<dbReference type="EMBL" id="VDMB01000004">
    <property type="protein sequence ID" value="TYT75334.1"/>
    <property type="molecule type" value="Genomic_DNA"/>
</dbReference>
<organism evidence="4 5">
    <name type="scientific">Desulfobotulus mexicanus</name>
    <dbReference type="NCBI Taxonomy" id="2586642"/>
    <lineage>
        <taxon>Bacteria</taxon>
        <taxon>Pseudomonadati</taxon>
        <taxon>Thermodesulfobacteriota</taxon>
        <taxon>Desulfobacteria</taxon>
        <taxon>Desulfobacterales</taxon>
        <taxon>Desulfobacteraceae</taxon>
        <taxon>Desulfobotulus</taxon>
    </lineage>
</organism>